<dbReference type="HOGENOM" id="CLU_521479_0_0_9"/>
<organism evidence="1 2">
    <name type="scientific">Paenibacillus borealis</name>
    <dbReference type="NCBI Taxonomy" id="160799"/>
    <lineage>
        <taxon>Bacteria</taxon>
        <taxon>Bacillati</taxon>
        <taxon>Bacillota</taxon>
        <taxon>Bacilli</taxon>
        <taxon>Bacillales</taxon>
        <taxon>Paenibacillaceae</taxon>
        <taxon>Paenibacillus</taxon>
    </lineage>
</organism>
<dbReference type="KEGG" id="pbd:PBOR_08430"/>
<keyword evidence="2" id="KW-1185">Reference proteome</keyword>
<sequence>MKEVINPIKLIHENSMTCIESSLATAANWFSRKYELMFSDLWDFRYCNPNDPIIGKRIFPLKSDPNNLEAYHGVRAMKAMFNTPSELVETVKFELYNGRPVSLGFDQYYLPWASESRRKEPNRYRGFVMATGFDKNGMYCLDVHGTRQTGHVPYYNFIQGCTLSNMFLTFTLARENELLPSMGEFVNLTEQRLYKKREYQDNVFHGIKCLAYDILASLDLDNEGTAESMALVDSIKSIANSRNLFCLTLKMYAENSKSKCMDDITKRYRVLGTKWFTVNHIIQKAIYSPHVNKSVNRKLGELILNICAIEEELIAELVRINQHIKQDSINETESQKRSEMNKNITNYYYIDIQEYTNDAVFFTPDEVPHNLEGIYGRFIIENDVFSGRTIKKGNMRFKLDFSPKRYDNIVCLNQTLLISEDSYSHIMLMGYSENGDFYNSIILNFEDQTKEEIFFGFSDCRWPRTLFGEEIILSGKRYHSHGVFKYYLFGLCLGIKNKGKLKSITLPNCWKIHICSITLGISN</sequence>
<protein>
    <recommendedName>
        <fullName evidence="3">Butirosin biosynthesis protein H N-terminal domain-containing protein</fullName>
    </recommendedName>
</protein>
<dbReference type="OrthoDB" id="2630463at2"/>
<dbReference type="AlphaFoldDB" id="A0A089L841"/>
<reference evidence="1" key="1">
    <citation type="submission" date="2014-08" db="EMBL/GenBank/DDBJ databases">
        <title>Comparative genomics of the Paenibacillus odorifer group.</title>
        <authorList>
            <person name="den Bakker H.C."/>
            <person name="Tsai Y.-C.Y.-C."/>
            <person name="Martin N."/>
            <person name="Korlach J."/>
            <person name="Wiedmann M."/>
        </authorList>
    </citation>
    <scope>NUCLEOTIDE SEQUENCE [LARGE SCALE GENOMIC DNA]</scope>
    <source>
        <strain evidence="1">DSM 13188</strain>
    </source>
</reference>
<accession>A0A089L841</accession>
<evidence type="ECO:0000313" key="1">
    <source>
        <dbReference type="EMBL" id="AIQ56952.1"/>
    </source>
</evidence>
<evidence type="ECO:0000313" key="2">
    <source>
        <dbReference type="Proteomes" id="UP000029518"/>
    </source>
</evidence>
<name>A0A089L841_PAEBO</name>
<dbReference type="Proteomes" id="UP000029518">
    <property type="component" value="Chromosome"/>
</dbReference>
<gene>
    <name evidence="1" type="ORF">PBOR_08430</name>
</gene>
<proteinExistence type="predicted"/>
<dbReference type="RefSeq" id="WP_042211215.1">
    <property type="nucleotide sequence ID" value="NZ_CP009285.1"/>
</dbReference>
<evidence type="ECO:0008006" key="3">
    <source>
        <dbReference type="Google" id="ProtNLM"/>
    </source>
</evidence>
<dbReference type="EMBL" id="CP009285">
    <property type="protein sequence ID" value="AIQ56952.1"/>
    <property type="molecule type" value="Genomic_DNA"/>
</dbReference>